<dbReference type="PIRSF" id="PIRSF004803">
    <property type="entry name" value="RnjA"/>
    <property type="match status" value="1"/>
</dbReference>
<dbReference type="InterPro" id="IPR011108">
    <property type="entry name" value="RMMBL"/>
</dbReference>
<feature type="binding site" evidence="9">
    <location>
        <begin position="370"/>
        <end position="374"/>
    </location>
    <ligand>
        <name>substrate</name>
    </ligand>
</feature>
<dbReference type="InterPro" id="IPR042173">
    <property type="entry name" value="RNase_J_2"/>
</dbReference>
<organism evidence="11 12">
    <name type="scientific">Geoalkalibacter halelectricus</name>
    <dbReference type="NCBI Taxonomy" id="2847045"/>
    <lineage>
        <taxon>Bacteria</taxon>
        <taxon>Pseudomonadati</taxon>
        <taxon>Thermodesulfobacteriota</taxon>
        <taxon>Desulfuromonadia</taxon>
        <taxon>Desulfuromonadales</taxon>
        <taxon>Geoalkalibacteraceae</taxon>
        <taxon>Geoalkalibacter</taxon>
    </lineage>
</organism>
<dbReference type="InterPro" id="IPR001279">
    <property type="entry name" value="Metallo-B-lactamas"/>
</dbReference>
<protein>
    <recommendedName>
        <fullName evidence="9">Ribonuclease J</fullName>
        <shortName evidence="9">RNase J</shortName>
        <ecNumber evidence="9">3.1.-.-</ecNumber>
    </recommendedName>
</protein>
<keyword evidence="3" id="KW-0479">Metal-binding</keyword>
<name>A0ABY5ZSH1_9BACT</name>
<dbReference type="PANTHER" id="PTHR43694:SF1">
    <property type="entry name" value="RIBONUCLEASE J"/>
    <property type="match status" value="1"/>
</dbReference>
<dbReference type="Pfam" id="PF17770">
    <property type="entry name" value="RNase_J_C"/>
    <property type="match status" value="1"/>
</dbReference>
<dbReference type="Gene3D" id="3.10.20.580">
    <property type="match status" value="1"/>
</dbReference>
<keyword evidence="5 9" id="KW-0378">Hydrolase</keyword>
<evidence type="ECO:0000256" key="3">
    <source>
        <dbReference type="ARBA" id="ARBA00022723"/>
    </source>
</evidence>
<evidence type="ECO:0000256" key="5">
    <source>
        <dbReference type="ARBA" id="ARBA00022801"/>
    </source>
</evidence>
<feature type="domain" description="Metallo-beta-lactamase" evidence="10">
    <location>
        <begin position="25"/>
        <end position="221"/>
    </location>
</feature>
<comment type="subunit">
    <text evidence="9">Homodimer, may be a subunit of the RNA degradosome.</text>
</comment>
<keyword evidence="6" id="KW-0862">Zinc</keyword>
<keyword evidence="7 9" id="KW-0269">Exonuclease</keyword>
<keyword evidence="9" id="KW-0698">rRNA processing</keyword>
<evidence type="ECO:0000256" key="7">
    <source>
        <dbReference type="ARBA" id="ARBA00022839"/>
    </source>
</evidence>
<evidence type="ECO:0000313" key="12">
    <source>
        <dbReference type="Proteomes" id="UP001060414"/>
    </source>
</evidence>
<dbReference type="EMBL" id="CP092109">
    <property type="protein sequence ID" value="UWZ80810.1"/>
    <property type="molecule type" value="Genomic_DNA"/>
</dbReference>
<dbReference type="InterPro" id="IPR036866">
    <property type="entry name" value="RibonucZ/Hydroxyglut_hydro"/>
</dbReference>
<dbReference type="NCBIfam" id="TIGR00649">
    <property type="entry name" value="MG423"/>
    <property type="match status" value="1"/>
</dbReference>
<keyword evidence="12" id="KW-1185">Reference proteome</keyword>
<evidence type="ECO:0000256" key="9">
    <source>
        <dbReference type="HAMAP-Rule" id="MF_01491"/>
    </source>
</evidence>
<gene>
    <name evidence="9" type="primary">rnj</name>
    <name evidence="11" type="ORF">L9S41_05255</name>
</gene>
<dbReference type="PROSITE" id="PS01292">
    <property type="entry name" value="UPF0036"/>
    <property type="match status" value="1"/>
</dbReference>
<keyword evidence="2 9" id="KW-0540">Nuclease</keyword>
<dbReference type="Gene3D" id="3.60.15.10">
    <property type="entry name" value="Ribonuclease Z/Hydroxyacylglutathione hydrolase-like"/>
    <property type="match status" value="1"/>
</dbReference>
<keyword evidence="4 9" id="KW-0255">Endonuclease</keyword>
<dbReference type="InterPro" id="IPR055132">
    <property type="entry name" value="RNase_J_b_CASP"/>
</dbReference>
<evidence type="ECO:0000256" key="1">
    <source>
        <dbReference type="ARBA" id="ARBA00022490"/>
    </source>
</evidence>
<dbReference type="InterPro" id="IPR004613">
    <property type="entry name" value="RNase_J"/>
</dbReference>
<dbReference type="Pfam" id="PF22505">
    <property type="entry name" value="RNase_J_b_CASP"/>
    <property type="match status" value="1"/>
</dbReference>
<dbReference type="SUPFAM" id="SSF56281">
    <property type="entry name" value="Metallo-hydrolase/oxidoreductase"/>
    <property type="match status" value="1"/>
</dbReference>
<dbReference type="Proteomes" id="UP001060414">
    <property type="component" value="Chromosome"/>
</dbReference>
<reference evidence="11" key="1">
    <citation type="journal article" date="2022" name="Environ. Microbiol.">
        <title>Geoalkalibacter halelectricus SAP #1 sp. nov. possessing extracellular electron transfer and mineral#reducing capabilities from a haloalkaline environment.</title>
        <authorList>
            <person name="Yadav S."/>
            <person name="Singh R."/>
            <person name="Sundharam S.S."/>
            <person name="Chaudhary S."/>
            <person name="Krishnamurthi S."/>
            <person name="Patil S.A."/>
        </authorList>
    </citation>
    <scope>NUCLEOTIDE SEQUENCE</scope>
    <source>
        <strain evidence="11">SAP-1</strain>
    </source>
</reference>
<evidence type="ECO:0000256" key="6">
    <source>
        <dbReference type="ARBA" id="ARBA00022833"/>
    </source>
</evidence>
<dbReference type="PANTHER" id="PTHR43694">
    <property type="entry name" value="RIBONUCLEASE J"/>
    <property type="match status" value="1"/>
</dbReference>
<dbReference type="SMART" id="SM00849">
    <property type="entry name" value="Lactamase_B"/>
    <property type="match status" value="1"/>
</dbReference>
<dbReference type="EC" id="3.1.-.-" evidence="9"/>
<dbReference type="InterPro" id="IPR041636">
    <property type="entry name" value="RNase_J_C"/>
</dbReference>
<comment type="subcellular location">
    <subcellularLocation>
        <location evidence="9">Cytoplasm</location>
    </subcellularLocation>
</comment>
<dbReference type="InterPro" id="IPR001587">
    <property type="entry name" value="RNase_J_CS"/>
</dbReference>
<accession>A0ABY5ZSH1</accession>
<dbReference type="Pfam" id="PF07521">
    <property type="entry name" value="RMMBL"/>
    <property type="match status" value="1"/>
</dbReference>
<comment type="similarity">
    <text evidence="9">Belongs to the metallo-beta-lactamase superfamily. RNA-metabolizing metallo-beta-lactamase-like family. Bacterial RNase J subfamily.</text>
</comment>
<keyword evidence="1 9" id="KW-0963">Cytoplasm</keyword>
<sequence>MSDESTQLQPAEVRVTALGGLGEIGLNMMVLESGTDLLLIDCGLMFPEAYMLGIDLVLPDISAIRDRVKDIRALVLTHGHEDHIGAIPYLLPHLGFPPIYATGLTLGLLRNKLEEHDLLDRAKLHRVSVPEEVSLGPFAVEFFRVTHSIVDGAGLAIRTPAGLIVHTGDFKFDNTPVDGQRTDMARLAGYGDEGVLLLLSDSTNVERPGMTLSERVVGEAFAEILPRCPQLVMVSTFSSNIHRVQQAVDAAVACGRKVLLHGRSMVANCTVARQLGYLRIPDAALIDLRDLRDLPRSEVMVITTGSQAEPLSALMRIAMADHKQLELEPGDAVILSSKFIPGNEKAISNLINLLYRRGAEVYYETTSEIHVSGHAGQEELKLMLALTRPRYFVPIHGEYRHLVRHAQLARSMGVAEEYVRVLENGRPLVVGPNGLRLEERVESGRVLVDGKGVGDVGAMELRDRRHLANHGLVMAILGVNQKTGEIVYGPEVFTRGFIPEENSGPYLEEMRTVIRNVLEEHSLEAVTEWEELRVEVRKALRRLFNRTIKRRPLIVPVIMEL</sequence>
<keyword evidence="8 9" id="KW-0694">RNA-binding</keyword>
<dbReference type="Gene3D" id="3.40.50.10710">
    <property type="entry name" value="Metallo-hydrolase/oxidoreductase"/>
    <property type="match status" value="1"/>
</dbReference>
<comment type="function">
    <text evidence="9">An RNase that has 5'-3' exonuclease and possibly endonuclease activity. Involved in maturation of rRNA and in some organisms also mRNA maturation and/or decay.</text>
</comment>
<evidence type="ECO:0000256" key="8">
    <source>
        <dbReference type="ARBA" id="ARBA00022884"/>
    </source>
</evidence>
<dbReference type="RefSeq" id="WP_260749176.1">
    <property type="nucleotide sequence ID" value="NZ_CP092109.1"/>
</dbReference>
<evidence type="ECO:0000256" key="2">
    <source>
        <dbReference type="ARBA" id="ARBA00022722"/>
    </source>
</evidence>
<evidence type="ECO:0000259" key="10">
    <source>
        <dbReference type="SMART" id="SM00849"/>
    </source>
</evidence>
<dbReference type="InterPro" id="IPR030854">
    <property type="entry name" value="RNase_J_bac"/>
</dbReference>
<proteinExistence type="inferred from homology"/>
<dbReference type="HAMAP" id="MF_01491">
    <property type="entry name" value="RNase_J_bact"/>
    <property type="match status" value="1"/>
</dbReference>
<dbReference type="Pfam" id="PF00753">
    <property type="entry name" value="Lactamase_B"/>
    <property type="match status" value="1"/>
</dbReference>
<dbReference type="CDD" id="cd07714">
    <property type="entry name" value="RNaseJ_MBL-fold"/>
    <property type="match status" value="1"/>
</dbReference>
<evidence type="ECO:0000313" key="11">
    <source>
        <dbReference type="EMBL" id="UWZ80810.1"/>
    </source>
</evidence>
<evidence type="ECO:0000256" key="4">
    <source>
        <dbReference type="ARBA" id="ARBA00022759"/>
    </source>
</evidence>